<evidence type="ECO:0000313" key="3">
    <source>
        <dbReference type="WBParaSite" id="jg3994"/>
    </source>
</evidence>
<name>A0A915EB63_9BILA</name>
<accession>A0A915EB63</accession>
<feature type="transmembrane region" description="Helical" evidence="1">
    <location>
        <begin position="6"/>
        <end position="22"/>
    </location>
</feature>
<keyword evidence="1" id="KW-0812">Transmembrane</keyword>
<dbReference type="Proteomes" id="UP000887574">
    <property type="component" value="Unplaced"/>
</dbReference>
<proteinExistence type="predicted"/>
<evidence type="ECO:0000256" key="1">
    <source>
        <dbReference type="SAM" id="Phobius"/>
    </source>
</evidence>
<evidence type="ECO:0000313" key="2">
    <source>
        <dbReference type="Proteomes" id="UP000887574"/>
    </source>
</evidence>
<sequence length="144" mass="16478">MYFASNYLLAFFSFSYICYVFSIDQEKKENRKPLIPLAFLDFLAAVFGMILFALATIDKANLVISSMITDYWTFKYAAGTIVFGLLTLLFGTFVYLVYKKAVHKNGGVLHTLFLQQHQIDSYLPQSFENEIGVHKENMKSSLIV</sequence>
<reference evidence="3" key="1">
    <citation type="submission" date="2022-11" db="UniProtKB">
        <authorList>
            <consortium name="WormBaseParasite"/>
        </authorList>
    </citation>
    <scope>IDENTIFICATION</scope>
</reference>
<keyword evidence="2" id="KW-1185">Reference proteome</keyword>
<protein>
    <submittedName>
        <fullName evidence="3">Uncharacterized protein</fullName>
    </submittedName>
</protein>
<dbReference type="WBParaSite" id="jg3994">
    <property type="protein sequence ID" value="jg3994"/>
    <property type="gene ID" value="jg3994"/>
</dbReference>
<feature type="transmembrane region" description="Helical" evidence="1">
    <location>
        <begin position="34"/>
        <end position="57"/>
    </location>
</feature>
<feature type="transmembrane region" description="Helical" evidence="1">
    <location>
        <begin position="77"/>
        <end position="98"/>
    </location>
</feature>
<keyword evidence="1" id="KW-1133">Transmembrane helix</keyword>
<keyword evidence="1" id="KW-0472">Membrane</keyword>
<organism evidence="2 3">
    <name type="scientific">Ditylenchus dipsaci</name>
    <dbReference type="NCBI Taxonomy" id="166011"/>
    <lineage>
        <taxon>Eukaryota</taxon>
        <taxon>Metazoa</taxon>
        <taxon>Ecdysozoa</taxon>
        <taxon>Nematoda</taxon>
        <taxon>Chromadorea</taxon>
        <taxon>Rhabditida</taxon>
        <taxon>Tylenchina</taxon>
        <taxon>Tylenchomorpha</taxon>
        <taxon>Sphaerularioidea</taxon>
        <taxon>Anguinidae</taxon>
        <taxon>Anguininae</taxon>
        <taxon>Ditylenchus</taxon>
    </lineage>
</organism>
<dbReference type="AlphaFoldDB" id="A0A915EB63"/>